<protein>
    <submittedName>
        <fullName evidence="4">Sensor domain-containing diguanylate cyclase</fullName>
    </submittedName>
</protein>
<dbReference type="RefSeq" id="WP_135277810.1">
    <property type="nucleotide sequence ID" value="NZ_PQVH01000009.1"/>
</dbReference>
<dbReference type="NCBIfam" id="TIGR00229">
    <property type="entry name" value="sensory_box"/>
    <property type="match status" value="2"/>
</dbReference>
<dbReference type="InterPro" id="IPR000700">
    <property type="entry name" value="PAS-assoc_C"/>
</dbReference>
<feature type="domain" description="PAS" evidence="1">
    <location>
        <begin position="146"/>
        <end position="191"/>
    </location>
</feature>
<gene>
    <name evidence="4" type="ORF">C3Y98_07515</name>
</gene>
<dbReference type="CDD" id="cd01949">
    <property type="entry name" value="GGDEF"/>
    <property type="match status" value="1"/>
</dbReference>
<dbReference type="PANTHER" id="PTHR46663">
    <property type="entry name" value="DIGUANYLATE CYCLASE DGCT-RELATED"/>
    <property type="match status" value="1"/>
</dbReference>
<dbReference type="SUPFAM" id="SSF55785">
    <property type="entry name" value="PYP-like sensor domain (PAS domain)"/>
    <property type="match status" value="2"/>
</dbReference>
<keyword evidence="5" id="KW-1185">Reference proteome</keyword>
<evidence type="ECO:0000313" key="4">
    <source>
        <dbReference type="EMBL" id="TFW71114.1"/>
    </source>
</evidence>
<dbReference type="InterPro" id="IPR035965">
    <property type="entry name" value="PAS-like_dom_sf"/>
</dbReference>
<dbReference type="InterPro" id="IPR052163">
    <property type="entry name" value="DGC-Regulatory_Protein"/>
</dbReference>
<dbReference type="FunFam" id="3.30.70.270:FF:000001">
    <property type="entry name" value="Diguanylate cyclase domain protein"/>
    <property type="match status" value="1"/>
</dbReference>
<feature type="domain" description="PAC" evidence="2">
    <location>
        <begin position="206"/>
        <end position="269"/>
    </location>
</feature>
<dbReference type="Gene3D" id="3.30.70.270">
    <property type="match status" value="1"/>
</dbReference>
<dbReference type="SMART" id="SM00091">
    <property type="entry name" value="PAS"/>
    <property type="match status" value="2"/>
</dbReference>
<accession>A0A4Y9VR11</accession>
<dbReference type="SMART" id="SM00086">
    <property type="entry name" value="PAC"/>
    <property type="match status" value="2"/>
</dbReference>
<dbReference type="InterPro" id="IPR043128">
    <property type="entry name" value="Rev_trsase/Diguanyl_cyclase"/>
</dbReference>
<evidence type="ECO:0000259" key="2">
    <source>
        <dbReference type="PROSITE" id="PS50113"/>
    </source>
</evidence>
<dbReference type="PROSITE" id="PS50112">
    <property type="entry name" value="PAS"/>
    <property type="match status" value="2"/>
</dbReference>
<dbReference type="AlphaFoldDB" id="A0A4Y9VR11"/>
<dbReference type="Pfam" id="PF00990">
    <property type="entry name" value="GGDEF"/>
    <property type="match status" value="1"/>
</dbReference>
<evidence type="ECO:0000313" key="5">
    <source>
        <dbReference type="Proteomes" id="UP000297706"/>
    </source>
</evidence>
<dbReference type="PROSITE" id="PS50887">
    <property type="entry name" value="GGDEF"/>
    <property type="match status" value="1"/>
</dbReference>
<feature type="domain" description="GGDEF" evidence="3">
    <location>
        <begin position="301"/>
        <end position="430"/>
    </location>
</feature>
<dbReference type="SMART" id="SM00267">
    <property type="entry name" value="GGDEF"/>
    <property type="match status" value="1"/>
</dbReference>
<dbReference type="CDD" id="cd00130">
    <property type="entry name" value="PAS"/>
    <property type="match status" value="2"/>
</dbReference>
<proteinExistence type="predicted"/>
<evidence type="ECO:0000259" key="3">
    <source>
        <dbReference type="PROSITE" id="PS50887"/>
    </source>
</evidence>
<dbReference type="GO" id="GO:0003824">
    <property type="term" value="F:catalytic activity"/>
    <property type="evidence" value="ECO:0007669"/>
    <property type="project" value="UniProtKB-ARBA"/>
</dbReference>
<name>A0A4Y9VR11_9PROT</name>
<feature type="domain" description="PAS" evidence="1">
    <location>
        <begin position="19"/>
        <end position="94"/>
    </location>
</feature>
<dbReference type="InterPro" id="IPR001610">
    <property type="entry name" value="PAC"/>
</dbReference>
<dbReference type="SUPFAM" id="SSF55073">
    <property type="entry name" value="Nucleotide cyclase"/>
    <property type="match status" value="1"/>
</dbReference>
<dbReference type="EMBL" id="PQVH01000009">
    <property type="protein sequence ID" value="TFW71114.1"/>
    <property type="molecule type" value="Genomic_DNA"/>
</dbReference>
<dbReference type="InterPro" id="IPR000014">
    <property type="entry name" value="PAS"/>
</dbReference>
<organism evidence="4 5">
    <name type="scientific">Methylotenera oryzisoli</name>
    <dbReference type="NCBI Taxonomy" id="2080758"/>
    <lineage>
        <taxon>Bacteria</taxon>
        <taxon>Pseudomonadati</taxon>
        <taxon>Pseudomonadota</taxon>
        <taxon>Betaproteobacteria</taxon>
        <taxon>Nitrosomonadales</taxon>
        <taxon>Methylophilaceae</taxon>
        <taxon>Methylotenera</taxon>
    </lineage>
</organism>
<dbReference type="Pfam" id="PF13426">
    <property type="entry name" value="PAS_9"/>
    <property type="match status" value="2"/>
</dbReference>
<dbReference type="NCBIfam" id="TIGR00254">
    <property type="entry name" value="GGDEF"/>
    <property type="match status" value="1"/>
</dbReference>
<dbReference type="Proteomes" id="UP000297706">
    <property type="component" value="Unassembled WGS sequence"/>
</dbReference>
<dbReference type="Gene3D" id="3.30.450.20">
    <property type="entry name" value="PAS domain"/>
    <property type="match status" value="2"/>
</dbReference>
<dbReference type="InterPro" id="IPR029787">
    <property type="entry name" value="Nucleotide_cyclase"/>
</dbReference>
<dbReference type="OrthoDB" id="8526884at2"/>
<feature type="domain" description="PAC" evidence="2">
    <location>
        <begin position="95"/>
        <end position="149"/>
    </location>
</feature>
<dbReference type="InterPro" id="IPR000160">
    <property type="entry name" value="GGDEF_dom"/>
</dbReference>
<dbReference type="PROSITE" id="PS50113">
    <property type="entry name" value="PAC"/>
    <property type="match status" value="2"/>
</dbReference>
<sequence>MTDLNSNAHLGLAMPVETKTLLFQVALDQSYNSVVITDANTKGDGPRIIYANPSFEKMTGYTLCELIGKSPKILQGPLTDQRVIEEMRLCIQSGTFFEGSAINYNKNGAPYNVEWSISPIKDQSGVIQNFISVQRNVTTLIAVQQKRSLLAKALNDTPDCVMITDIQNRIIFVNIGFEQLTGYKQDEVLGKEPSFLWGSKPETAPDNIESRLSNLHFQSHAPNLRKDGSKFHVDQSMANIQDDAGKVTHYVSFSKDSTDRLKQELELKDMASTDALTGLLNRRAGEQLLKQYDDMTQPANNMLCLIMLDIDNFKKINDTFGHVIGDQALKSCSQLLKSEARATDSVIRWGGEEFLIVVSNSTLKATLNFAERIRKSFELNNESTVGFVTASFGVAQMLTGESTASLLNRADKALYKAKLEGRNCVKCAKQPILF</sequence>
<comment type="caution">
    <text evidence="4">The sequence shown here is derived from an EMBL/GenBank/DDBJ whole genome shotgun (WGS) entry which is preliminary data.</text>
</comment>
<dbReference type="PANTHER" id="PTHR46663:SF4">
    <property type="entry name" value="DIGUANYLATE CYCLASE DGCT-RELATED"/>
    <property type="match status" value="1"/>
</dbReference>
<reference evidence="4 5" key="1">
    <citation type="submission" date="2018-02" db="EMBL/GenBank/DDBJ databases">
        <title>A novel lanthanide dependent methylotroph, Methylotenera sp. La3113.</title>
        <authorList>
            <person name="Lv H."/>
            <person name="Tani A."/>
        </authorList>
    </citation>
    <scope>NUCLEOTIDE SEQUENCE [LARGE SCALE GENOMIC DNA]</scope>
    <source>
        <strain evidence="4 5">La3113</strain>
    </source>
</reference>
<evidence type="ECO:0000259" key="1">
    <source>
        <dbReference type="PROSITE" id="PS50112"/>
    </source>
</evidence>